<feature type="domain" description="Potassium channel tetramerisation-type BTB" evidence="2">
    <location>
        <begin position="229"/>
        <end position="316"/>
    </location>
</feature>
<keyword evidence="1" id="KW-0175">Coiled coil</keyword>
<dbReference type="PANTHER" id="PTHR14499">
    <property type="entry name" value="POTASSIUM CHANNEL TETRAMERIZATION DOMAIN-CONTAINING"/>
    <property type="match status" value="1"/>
</dbReference>
<keyword evidence="4" id="KW-1185">Reference proteome</keyword>
<dbReference type="RefSeq" id="XP_012199807.1">
    <property type="nucleotide sequence ID" value="XM_012344417.1"/>
</dbReference>
<name>A0A067CJE6_SAPPC</name>
<dbReference type="PANTHER" id="PTHR14499:SF136">
    <property type="entry name" value="GH08630P"/>
    <property type="match status" value="1"/>
</dbReference>
<dbReference type="GO" id="GO:0051260">
    <property type="term" value="P:protein homooligomerization"/>
    <property type="evidence" value="ECO:0007669"/>
    <property type="project" value="InterPro"/>
</dbReference>
<gene>
    <name evidence="3" type="ORF">SPRG_05837</name>
</gene>
<evidence type="ECO:0000313" key="3">
    <source>
        <dbReference type="EMBL" id="KDO29300.1"/>
    </source>
</evidence>
<proteinExistence type="predicted"/>
<feature type="coiled-coil region" evidence="1">
    <location>
        <begin position="32"/>
        <end position="63"/>
    </location>
</feature>
<accession>A0A067CJE6</accession>
<feature type="coiled-coil region" evidence="1">
    <location>
        <begin position="165"/>
        <end position="207"/>
    </location>
</feature>
<dbReference type="AlphaFoldDB" id="A0A067CJE6"/>
<sequence>MVLAATYAATLKELRTLRCDDSTKTAEINEAFTEVDKSLAALLNELQELQASEATEKARLETNAAVAPKTIKLNVGGRVFETSKDNLLRDADSFFYAMVTSETWQPRARDGAYFIDGNYTYFDRVMAYLRTGHLDADGLSESARSQLFSNDRASTIPVAASTTTLAATLQRIRRAEEERQKGMKKVTDDYERSAAAIEAEIAALRTAQNRRNTIQKLTQAQAAIADDTIRLNVGGTFFETSRATLLALRSGAAFCKQPDTFFQAMLSQGHWTPRDDDGAYFIDQDARYFEYALDMLRQGTLNTKGLSATAQKELHRLLDFLQMKSSS</sequence>
<dbReference type="OrthoDB" id="2414723at2759"/>
<evidence type="ECO:0000259" key="2">
    <source>
        <dbReference type="Pfam" id="PF02214"/>
    </source>
</evidence>
<dbReference type="InterPro" id="IPR003131">
    <property type="entry name" value="T1-type_BTB"/>
</dbReference>
<evidence type="ECO:0000256" key="1">
    <source>
        <dbReference type="SAM" id="Coils"/>
    </source>
</evidence>
<dbReference type="VEuPathDB" id="FungiDB:SPRG_05837"/>
<dbReference type="InterPro" id="IPR011333">
    <property type="entry name" value="SKP1/BTB/POZ_sf"/>
</dbReference>
<dbReference type="EMBL" id="KK583206">
    <property type="protein sequence ID" value="KDO29300.1"/>
    <property type="molecule type" value="Genomic_DNA"/>
</dbReference>
<reference evidence="3 4" key="1">
    <citation type="journal article" date="2013" name="PLoS Genet.">
        <title>Distinctive expansion of potential virulence genes in the genome of the oomycete fish pathogen Saprolegnia parasitica.</title>
        <authorList>
            <person name="Jiang R.H."/>
            <person name="de Bruijn I."/>
            <person name="Haas B.J."/>
            <person name="Belmonte R."/>
            <person name="Lobach L."/>
            <person name="Christie J."/>
            <person name="van den Ackerveken G."/>
            <person name="Bottin A."/>
            <person name="Bulone V."/>
            <person name="Diaz-Moreno S.M."/>
            <person name="Dumas B."/>
            <person name="Fan L."/>
            <person name="Gaulin E."/>
            <person name="Govers F."/>
            <person name="Grenville-Briggs L.J."/>
            <person name="Horner N.R."/>
            <person name="Levin J.Z."/>
            <person name="Mammella M."/>
            <person name="Meijer H.J."/>
            <person name="Morris P."/>
            <person name="Nusbaum C."/>
            <person name="Oome S."/>
            <person name="Phillips A.J."/>
            <person name="van Rooyen D."/>
            <person name="Rzeszutek E."/>
            <person name="Saraiva M."/>
            <person name="Secombes C.J."/>
            <person name="Seidl M.F."/>
            <person name="Snel B."/>
            <person name="Stassen J.H."/>
            <person name="Sykes S."/>
            <person name="Tripathy S."/>
            <person name="van den Berg H."/>
            <person name="Vega-Arreguin J.C."/>
            <person name="Wawra S."/>
            <person name="Young S.K."/>
            <person name="Zeng Q."/>
            <person name="Dieguez-Uribeondo J."/>
            <person name="Russ C."/>
            <person name="Tyler B.M."/>
            <person name="van West P."/>
        </authorList>
    </citation>
    <scope>NUCLEOTIDE SEQUENCE [LARGE SCALE GENOMIC DNA]</scope>
    <source>
        <strain evidence="3 4">CBS 223.65</strain>
    </source>
</reference>
<dbReference type="Pfam" id="PF02214">
    <property type="entry name" value="BTB_2"/>
    <property type="match status" value="2"/>
</dbReference>
<dbReference type="Gene3D" id="3.30.710.10">
    <property type="entry name" value="Potassium Channel Kv1.1, Chain A"/>
    <property type="match status" value="2"/>
</dbReference>
<evidence type="ECO:0000313" key="4">
    <source>
        <dbReference type="Proteomes" id="UP000030745"/>
    </source>
</evidence>
<dbReference type="STRING" id="695850.A0A067CJE6"/>
<feature type="domain" description="Potassium channel tetramerisation-type BTB" evidence="2">
    <location>
        <begin position="71"/>
        <end position="136"/>
    </location>
</feature>
<dbReference type="GeneID" id="24128214"/>
<dbReference type="OMA" id="IDQDARY"/>
<dbReference type="KEGG" id="spar:SPRG_05837"/>
<organism evidence="3 4">
    <name type="scientific">Saprolegnia parasitica (strain CBS 223.65)</name>
    <dbReference type="NCBI Taxonomy" id="695850"/>
    <lineage>
        <taxon>Eukaryota</taxon>
        <taxon>Sar</taxon>
        <taxon>Stramenopiles</taxon>
        <taxon>Oomycota</taxon>
        <taxon>Saprolegniomycetes</taxon>
        <taxon>Saprolegniales</taxon>
        <taxon>Saprolegniaceae</taxon>
        <taxon>Saprolegnia</taxon>
    </lineage>
</organism>
<protein>
    <recommendedName>
        <fullName evidence="2">Potassium channel tetramerisation-type BTB domain-containing protein</fullName>
    </recommendedName>
</protein>
<dbReference type="Proteomes" id="UP000030745">
    <property type="component" value="Unassembled WGS sequence"/>
</dbReference>
<dbReference type="CDD" id="cd18316">
    <property type="entry name" value="BTB_POZ_KCTD-like"/>
    <property type="match status" value="2"/>
</dbReference>
<dbReference type="SUPFAM" id="SSF54695">
    <property type="entry name" value="POZ domain"/>
    <property type="match status" value="2"/>
</dbReference>